<dbReference type="AlphaFoldDB" id="A0A7C8J9L3"/>
<dbReference type="EMBL" id="WIQW01000078">
    <property type="protein sequence ID" value="KAF3087253.1"/>
    <property type="molecule type" value="Genomic_DNA"/>
</dbReference>
<sequence>MLVRKAEESSDPALHWKRPPHKSDTRMRECVVIYPKWARLLGLRAAQAHVNRSSETFTWSIGYNYASRPGFSPFKLQQMTKYSVNLHI</sequence>
<gene>
    <name evidence="2" type="ORF">TWF102_010548</name>
</gene>
<protein>
    <submittedName>
        <fullName evidence="2">Uncharacterized protein</fullName>
    </submittedName>
</protein>
<evidence type="ECO:0000256" key="1">
    <source>
        <dbReference type="SAM" id="MobiDB-lite"/>
    </source>
</evidence>
<organism evidence="2 3">
    <name type="scientific">Orbilia oligospora</name>
    <name type="common">Nematode-trapping fungus</name>
    <name type="synonym">Arthrobotrys oligospora</name>
    <dbReference type="NCBI Taxonomy" id="2813651"/>
    <lineage>
        <taxon>Eukaryota</taxon>
        <taxon>Fungi</taxon>
        <taxon>Dikarya</taxon>
        <taxon>Ascomycota</taxon>
        <taxon>Pezizomycotina</taxon>
        <taxon>Orbiliomycetes</taxon>
        <taxon>Orbiliales</taxon>
        <taxon>Orbiliaceae</taxon>
        <taxon>Orbilia</taxon>
    </lineage>
</organism>
<feature type="region of interest" description="Disordered" evidence="1">
    <location>
        <begin position="1"/>
        <end position="21"/>
    </location>
</feature>
<comment type="caution">
    <text evidence="2">The sequence shown here is derived from an EMBL/GenBank/DDBJ whole genome shotgun (WGS) entry which is preliminary data.</text>
</comment>
<evidence type="ECO:0000313" key="3">
    <source>
        <dbReference type="Proteomes" id="UP000475325"/>
    </source>
</evidence>
<reference evidence="2 3" key="1">
    <citation type="submission" date="2019-06" db="EMBL/GenBank/DDBJ databases">
        <authorList>
            <person name="Palmer J.M."/>
        </authorList>
    </citation>
    <scope>NUCLEOTIDE SEQUENCE [LARGE SCALE GENOMIC DNA]</scope>
    <source>
        <strain evidence="2 3">TWF102</strain>
    </source>
</reference>
<proteinExistence type="predicted"/>
<name>A0A7C8J9L3_ORBOL</name>
<dbReference type="Proteomes" id="UP000475325">
    <property type="component" value="Unassembled WGS sequence"/>
</dbReference>
<accession>A0A7C8J9L3</accession>
<evidence type="ECO:0000313" key="2">
    <source>
        <dbReference type="EMBL" id="KAF3087253.1"/>
    </source>
</evidence>